<dbReference type="Proteomes" id="UP001165395">
    <property type="component" value="Unassembled WGS sequence"/>
</dbReference>
<organism evidence="1 2">
    <name type="scientific">Leeia speluncae</name>
    <dbReference type="NCBI Taxonomy" id="2884804"/>
    <lineage>
        <taxon>Bacteria</taxon>
        <taxon>Pseudomonadati</taxon>
        <taxon>Pseudomonadota</taxon>
        <taxon>Betaproteobacteria</taxon>
        <taxon>Neisseriales</taxon>
        <taxon>Leeiaceae</taxon>
        <taxon>Leeia</taxon>
    </lineage>
</organism>
<comment type="caution">
    <text evidence="1">The sequence shown here is derived from an EMBL/GenBank/DDBJ whole genome shotgun (WGS) entry which is preliminary data.</text>
</comment>
<dbReference type="GO" id="GO:0032259">
    <property type="term" value="P:methylation"/>
    <property type="evidence" value="ECO:0007669"/>
    <property type="project" value="UniProtKB-KW"/>
</dbReference>
<proteinExistence type="predicted"/>
<dbReference type="SUPFAM" id="SSF53335">
    <property type="entry name" value="S-adenosyl-L-methionine-dependent methyltransferases"/>
    <property type="match status" value="1"/>
</dbReference>
<dbReference type="GO" id="GO:0008168">
    <property type="term" value="F:methyltransferase activity"/>
    <property type="evidence" value="ECO:0007669"/>
    <property type="project" value="UniProtKB-KW"/>
</dbReference>
<gene>
    <name evidence="1" type="ORF">LIN78_04410</name>
</gene>
<keyword evidence="1" id="KW-0808">Transferase</keyword>
<evidence type="ECO:0000313" key="1">
    <source>
        <dbReference type="EMBL" id="MCB6182792.1"/>
    </source>
</evidence>
<reference evidence="1" key="1">
    <citation type="submission" date="2021-10" db="EMBL/GenBank/DDBJ databases">
        <title>The complete genome sequence of Leeia sp. TBRC 13508.</title>
        <authorList>
            <person name="Charoenyingcharoen P."/>
            <person name="Yukphan P."/>
        </authorList>
    </citation>
    <scope>NUCLEOTIDE SEQUENCE</scope>
    <source>
        <strain evidence="1">TBRC 13508</strain>
    </source>
</reference>
<protein>
    <submittedName>
        <fullName evidence="1">Class I SAM-dependent methyltransferase</fullName>
    </submittedName>
</protein>
<accession>A0ABS8D3P5</accession>
<dbReference type="RefSeq" id="WP_227178878.1">
    <property type="nucleotide sequence ID" value="NZ_JAJBZT010000002.1"/>
</dbReference>
<dbReference type="InterPro" id="IPR029063">
    <property type="entry name" value="SAM-dependent_MTases_sf"/>
</dbReference>
<keyword evidence="2" id="KW-1185">Reference proteome</keyword>
<sequence>MNNKIEVLKDLDELKQKLRHDYKKFKRVLDVGCGIRPFSWVPSESIVCVEPHDKYREILSATFANEGLITINSGFPDFLKIINVEEYNLISLIDVIEHLPKEVGISGLKEIIDGKPSNIFVFTPNGFMPQHSTGIDAWGIECGMQQEHLSGWCIEDFKQLGFNKFLIVKDLHVENEKRWDGLLAIYSIENNKSNKSSVWDPIEYPNSPNETADTVIIFGRHNRFSGSVVGTHVRRIGKKVYIPSLSFLSKKISNIYKKIIVSIVRGC</sequence>
<name>A0ABS8D3P5_9NEIS</name>
<evidence type="ECO:0000313" key="2">
    <source>
        <dbReference type="Proteomes" id="UP001165395"/>
    </source>
</evidence>
<dbReference type="Gene3D" id="3.40.50.150">
    <property type="entry name" value="Vaccinia Virus protein VP39"/>
    <property type="match status" value="1"/>
</dbReference>
<keyword evidence="1" id="KW-0489">Methyltransferase</keyword>
<dbReference type="EMBL" id="JAJBZT010000002">
    <property type="protein sequence ID" value="MCB6182792.1"/>
    <property type="molecule type" value="Genomic_DNA"/>
</dbReference>